<feature type="signal peptide" evidence="1">
    <location>
        <begin position="1"/>
        <end position="20"/>
    </location>
</feature>
<protein>
    <submittedName>
        <fullName evidence="2">Uncharacterized protein</fullName>
    </submittedName>
</protein>
<evidence type="ECO:0000313" key="3">
    <source>
        <dbReference type="Proteomes" id="UP001500889"/>
    </source>
</evidence>
<evidence type="ECO:0000256" key="1">
    <source>
        <dbReference type="SAM" id="SignalP"/>
    </source>
</evidence>
<dbReference type="AlphaFoldDB" id="A0AAU9FMS6"/>
<dbReference type="Proteomes" id="UP001500889">
    <property type="component" value="Chromosome J"/>
</dbReference>
<sequence>MKHFLICALAALVLIQVALGFKIRRVVYVVPVTPGTTTTAPVEGANTTLSLTTATVAPPTVIYCSWKNNWCRPDSNSVRNCKWGICKYTG</sequence>
<name>A0AAU9FMS6_DROMD</name>
<evidence type="ECO:0000313" key="2">
    <source>
        <dbReference type="EMBL" id="BFF96997.1"/>
    </source>
</evidence>
<reference evidence="2 3" key="1">
    <citation type="submission" date="2024-02" db="EMBL/GenBank/DDBJ databases">
        <title>A chromosome-level genome assembly of Drosophila madeirensis, a fruit fly species endemic to Madeira island.</title>
        <authorList>
            <person name="Tomihara K."/>
            <person name="Llopart A."/>
            <person name="Yamamoto D."/>
        </authorList>
    </citation>
    <scope>NUCLEOTIDE SEQUENCE [LARGE SCALE GENOMIC DNA]</scope>
    <source>
        <strain evidence="2 3">RF1</strain>
    </source>
</reference>
<dbReference type="EMBL" id="AP029265">
    <property type="protein sequence ID" value="BFF96997.1"/>
    <property type="molecule type" value="Genomic_DNA"/>
</dbReference>
<accession>A0AAU9FMS6</accession>
<feature type="chain" id="PRO_5043482352" evidence="1">
    <location>
        <begin position="21"/>
        <end position="90"/>
    </location>
</feature>
<keyword evidence="3" id="KW-1185">Reference proteome</keyword>
<proteinExistence type="predicted"/>
<organism evidence="2 3">
    <name type="scientific">Drosophila madeirensis</name>
    <name type="common">Fruit fly</name>
    <dbReference type="NCBI Taxonomy" id="30013"/>
    <lineage>
        <taxon>Eukaryota</taxon>
        <taxon>Metazoa</taxon>
        <taxon>Ecdysozoa</taxon>
        <taxon>Arthropoda</taxon>
        <taxon>Hexapoda</taxon>
        <taxon>Insecta</taxon>
        <taxon>Pterygota</taxon>
        <taxon>Neoptera</taxon>
        <taxon>Endopterygota</taxon>
        <taxon>Diptera</taxon>
        <taxon>Brachycera</taxon>
        <taxon>Muscomorpha</taxon>
        <taxon>Ephydroidea</taxon>
        <taxon>Drosophilidae</taxon>
        <taxon>Drosophila</taxon>
        <taxon>Sophophora</taxon>
    </lineage>
</organism>
<gene>
    <name evidence="2" type="ORF">DMAD_05500</name>
</gene>
<keyword evidence="1" id="KW-0732">Signal</keyword>